<evidence type="ECO:0000313" key="2">
    <source>
        <dbReference type="EMBL" id="SDY43053.1"/>
    </source>
</evidence>
<dbReference type="Proteomes" id="UP000198625">
    <property type="component" value="Unassembled WGS sequence"/>
</dbReference>
<dbReference type="PANTHER" id="PTHR43415:SF4">
    <property type="entry name" value="N-ACETYLTRANSFERASE DOMAIN-CONTAINING PROTEIN"/>
    <property type="match status" value="1"/>
</dbReference>
<dbReference type="RefSeq" id="WP_091725485.1">
    <property type="nucleotide sequence ID" value="NZ_FNQE01000001.1"/>
</dbReference>
<name>A0A1H3JT00_9FIRM</name>
<evidence type="ECO:0000313" key="3">
    <source>
        <dbReference type="Proteomes" id="UP000198625"/>
    </source>
</evidence>
<keyword evidence="3" id="KW-1185">Reference proteome</keyword>
<reference evidence="2 3" key="1">
    <citation type="submission" date="2016-10" db="EMBL/GenBank/DDBJ databases">
        <authorList>
            <person name="de Groot N.N."/>
        </authorList>
    </citation>
    <scope>NUCLEOTIDE SEQUENCE [LARGE SCALE GENOMIC DNA]</scope>
    <source>
        <strain evidence="2 3">DSM 21650</strain>
    </source>
</reference>
<proteinExistence type="predicted"/>
<feature type="domain" description="N-acetyltransferase" evidence="1">
    <location>
        <begin position="12"/>
        <end position="174"/>
    </location>
</feature>
<dbReference type="STRING" id="415015.SAMN05660462_00008"/>
<dbReference type="InterPro" id="IPR000182">
    <property type="entry name" value="GNAT_dom"/>
</dbReference>
<gene>
    <name evidence="2" type="ORF">SAMN05660462_00008</name>
</gene>
<keyword evidence="2" id="KW-0808">Transferase</keyword>
<dbReference type="EMBL" id="FNQE01000001">
    <property type="protein sequence ID" value="SDY43053.1"/>
    <property type="molecule type" value="Genomic_DNA"/>
</dbReference>
<evidence type="ECO:0000259" key="1">
    <source>
        <dbReference type="PROSITE" id="PS51186"/>
    </source>
</evidence>
<dbReference type="InterPro" id="IPR016181">
    <property type="entry name" value="Acyl_CoA_acyltransferase"/>
</dbReference>
<dbReference type="AlphaFoldDB" id="A0A1H3JT00"/>
<organism evidence="2 3">
    <name type="scientific">Proteiniborus ethanoligenes</name>
    <dbReference type="NCBI Taxonomy" id="415015"/>
    <lineage>
        <taxon>Bacteria</taxon>
        <taxon>Bacillati</taxon>
        <taxon>Bacillota</taxon>
        <taxon>Clostridia</taxon>
        <taxon>Eubacteriales</taxon>
        <taxon>Proteiniborus</taxon>
    </lineage>
</organism>
<protein>
    <submittedName>
        <fullName evidence="2">Protein N-acetyltransferase, RimJ/RimL family</fullName>
    </submittedName>
</protein>
<dbReference type="PANTHER" id="PTHR43415">
    <property type="entry name" value="SPERMIDINE N(1)-ACETYLTRANSFERASE"/>
    <property type="match status" value="1"/>
</dbReference>
<dbReference type="Pfam" id="PF13302">
    <property type="entry name" value="Acetyltransf_3"/>
    <property type="match status" value="1"/>
</dbReference>
<dbReference type="Gene3D" id="3.40.630.30">
    <property type="match status" value="1"/>
</dbReference>
<dbReference type="OrthoDB" id="9795206at2"/>
<dbReference type="PROSITE" id="PS51186">
    <property type="entry name" value="GNAT"/>
    <property type="match status" value="1"/>
</dbReference>
<accession>A0A1H3JT00</accession>
<sequence length="186" mass="22237">MLETFKIEGELLNLRETIDSDIDNYERWNISDLKAWEFDGPWYDEDLSAVIESRKRWLTGERKPPYRFLEIETKNYIHIGWVNVYHDTCDPHMTEIGIDIADDYYWGKGIGKEVLTLWIDYLFKEREFARIGFGTWSGNKGMIRLGEKLGFQMEGRIRKGCKVKGIFYDRIKMGILRSEWEDRFNK</sequence>
<dbReference type="SUPFAM" id="SSF55729">
    <property type="entry name" value="Acyl-CoA N-acyltransferases (Nat)"/>
    <property type="match status" value="1"/>
</dbReference>
<dbReference type="GO" id="GO:0016747">
    <property type="term" value="F:acyltransferase activity, transferring groups other than amino-acyl groups"/>
    <property type="evidence" value="ECO:0007669"/>
    <property type="project" value="InterPro"/>
</dbReference>